<evidence type="ECO:0000313" key="1">
    <source>
        <dbReference type="EMBL" id="KAJ1886120.1"/>
    </source>
</evidence>
<sequence length="148" mass="16016">YPLGNFLGPTVIDRATPEMQCYSEEIFGPVLTCVRVDTLDQALALVNGNRYGNGASVFTRSGASARRFQAEVDVGQVGINVPIPVPLPMFSFTGNKASFLGDTNFYGRAGVGFYTQLKTITSHWRRQDAEDAVSGSSAKGSMHMPTHH</sequence>
<dbReference type="EMBL" id="JANBPG010002345">
    <property type="protein sequence ID" value="KAJ1886120.1"/>
    <property type="molecule type" value="Genomic_DNA"/>
</dbReference>
<protein>
    <submittedName>
        <fullName evidence="1">Methylmalonate-semialdehyde dehydrogenase [acylating], mitochondrial</fullName>
    </submittedName>
</protein>
<dbReference type="Proteomes" id="UP001150581">
    <property type="component" value="Unassembled WGS sequence"/>
</dbReference>
<keyword evidence="2" id="KW-1185">Reference proteome</keyword>
<evidence type="ECO:0000313" key="2">
    <source>
        <dbReference type="Proteomes" id="UP001150581"/>
    </source>
</evidence>
<gene>
    <name evidence="1" type="primary">ALDH6B2_1</name>
    <name evidence="1" type="ORF">LPJ66_009785</name>
</gene>
<accession>A0ACC1I2A1</accession>
<organism evidence="1 2">
    <name type="scientific">Kickxella alabastrina</name>
    <dbReference type="NCBI Taxonomy" id="61397"/>
    <lineage>
        <taxon>Eukaryota</taxon>
        <taxon>Fungi</taxon>
        <taxon>Fungi incertae sedis</taxon>
        <taxon>Zoopagomycota</taxon>
        <taxon>Kickxellomycotina</taxon>
        <taxon>Kickxellomycetes</taxon>
        <taxon>Kickxellales</taxon>
        <taxon>Kickxellaceae</taxon>
        <taxon>Kickxella</taxon>
    </lineage>
</organism>
<proteinExistence type="predicted"/>
<feature type="non-terminal residue" evidence="1">
    <location>
        <position position="1"/>
    </location>
</feature>
<name>A0ACC1I2A1_9FUNG</name>
<comment type="caution">
    <text evidence="1">The sequence shown here is derived from an EMBL/GenBank/DDBJ whole genome shotgun (WGS) entry which is preliminary data.</text>
</comment>
<reference evidence="1" key="1">
    <citation type="submission" date="2022-07" db="EMBL/GenBank/DDBJ databases">
        <title>Phylogenomic reconstructions and comparative analyses of Kickxellomycotina fungi.</title>
        <authorList>
            <person name="Reynolds N.K."/>
            <person name="Stajich J.E."/>
            <person name="Barry K."/>
            <person name="Grigoriev I.V."/>
            <person name="Crous P."/>
            <person name="Smith M.E."/>
        </authorList>
    </citation>
    <scope>NUCLEOTIDE SEQUENCE</scope>
    <source>
        <strain evidence="1">Benny 63K</strain>
    </source>
</reference>